<organism evidence="1">
    <name type="scientific">marine sediment metagenome</name>
    <dbReference type="NCBI Taxonomy" id="412755"/>
    <lineage>
        <taxon>unclassified sequences</taxon>
        <taxon>metagenomes</taxon>
        <taxon>ecological metagenomes</taxon>
    </lineage>
</organism>
<feature type="non-terminal residue" evidence="1">
    <location>
        <position position="56"/>
    </location>
</feature>
<comment type="caution">
    <text evidence="1">The sequence shown here is derived from an EMBL/GenBank/DDBJ whole genome shotgun (WGS) entry which is preliminary data.</text>
</comment>
<evidence type="ECO:0000313" key="1">
    <source>
        <dbReference type="EMBL" id="KKK84844.1"/>
    </source>
</evidence>
<sequence length="56" mass="6214">MSDWKKVEMSPSHDFEKEKELEGVLTGVQTDVGPNASTLYDLEKKDGDNIAVWGST</sequence>
<name>A0A0F9B2K7_9ZZZZ</name>
<gene>
    <name evidence="1" type="ORF">LCGC14_2779280</name>
</gene>
<dbReference type="EMBL" id="LAZR01051581">
    <property type="protein sequence ID" value="KKK84844.1"/>
    <property type="molecule type" value="Genomic_DNA"/>
</dbReference>
<dbReference type="AlphaFoldDB" id="A0A0F9B2K7"/>
<reference evidence="1" key="1">
    <citation type="journal article" date="2015" name="Nature">
        <title>Complex archaea that bridge the gap between prokaryotes and eukaryotes.</title>
        <authorList>
            <person name="Spang A."/>
            <person name="Saw J.H."/>
            <person name="Jorgensen S.L."/>
            <person name="Zaremba-Niedzwiedzka K."/>
            <person name="Martijn J."/>
            <person name="Lind A.E."/>
            <person name="van Eijk R."/>
            <person name="Schleper C."/>
            <person name="Guy L."/>
            <person name="Ettema T.J."/>
        </authorList>
    </citation>
    <scope>NUCLEOTIDE SEQUENCE</scope>
</reference>
<protein>
    <submittedName>
        <fullName evidence="1">Uncharacterized protein</fullName>
    </submittedName>
</protein>
<proteinExistence type="predicted"/>
<accession>A0A0F9B2K7</accession>